<name>A0A854NHC5_CORDP</name>
<accession>A0A854NHC5</accession>
<keyword evidence="1" id="KW-0813">Transport</keyword>
<evidence type="ECO:0000313" key="4">
    <source>
        <dbReference type="Proteomes" id="UP000197692"/>
    </source>
</evidence>
<dbReference type="SUPFAM" id="SSF52540">
    <property type="entry name" value="P-loop containing nucleoside triphosphate hydrolases"/>
    <property type="match status" value="1"/>
</dbReference>
<dbReference type="Pfam" id="PF00005">
    <property type="entry name" value="ABC_tran"/>
    <property type="match status" value="1"/>
</dbReference>
<dbReference type="AlphaFoldDB" id="A0A854NHC5"/>
<dbReference type="EMBL" id="LSZF01000025">
    <property type="protein sequence ID" value="OWM34742.1"/>
    <property type="molecule type" value="Genomic_DNA"/>
</dbReference>
<dbReference type="GO" id="GO:0003677">
    <property type="term" value="F:DNA binding"/>
    <property type="evidence" value="ECO:0007669"/>
    <property type="project" value="UniProtKB-KW"/>
</dbReference>
<reference evidence="4" key="1">
    <citation type="submission" date="2016-02" db="EMBL/GenBank/DDBJ databases">
        <title>Genomic analyses of a collection of pathogenic Corynebacterium diphtheriae.</title>
        <authorList>
            <person name="Sangal V."/>
            <person name="Titov L."/>
        </authorList>
    </citation>
    <scope>NUCLEOTIDE SEQUENCE [LARGE SCALE GENOMIC DNA]</scope>
    <source>
        <strain evidence="4">1438</strain>
    </source>
</reference>
<evidence type="ECO:0000256" key="1">
    <source>
        <dbReference type="ARBA" id="ARBA00022448"/>
    </source>
</evidence>
<dbReference type="PANTHER" id="PTHR42734">
    <property type="entry name" value="METAL TRANSPORT SYSTEM ATP-BINDING PROTEIN TM_0124-RELATED"/>
    <property type="match status" value="1"/>
</dbReference>
<dbReference type="InterPro" id="IPR050153">
    <property type="entry name" value="Metal_Ion_Import_ABC"/>
</dbReference>
<protein>
    <submittedName>
        <fullName evidence="3">DNA-binding protein</fullName>
    </submittedName>
</protein>
<evidence type="ECO:0000313" key="3">
    <source>
        <dbReference type="EMBL" id="OWM34742.1"/>
    </source>
</evidence>
<evidence type="ECO:0000259" key="2">
    <source>
        <dbReference type="Pfam" id="PF00005"/>
    </source>
</evidence>
<dbReference type="Proteomes" id="UP000197692">
    <property type="component" value="Unassembled WGS sequence"/>
</dbReference>
<dbReference type="GO" id="GO:0016887">
    <property type="term" value="F:ATP hydrolysis activity"/>
    <property type="evidence" value="ECO:0007669"/>
    <property type="project" value="InterPro"/>
</dbReference>
<comment type="caution">
    <text evidence="3">The sequence shown here is derived from an EMBL/GenBank/DDBJ whole genome shotgun (WGS) entry which is preliminary data.</text>
</comment>
<gene>
    <name evidence="3" type="ORF">AY602_05370</name>
</gene>
<organism evidence="3 4">
    <name type="scientific">Corynebacterium diphtheriae bv. mitis</name>
    <dbReference type="NCBI Taxonomy" id="1806053"/>
    <lineage>
        <taxon>Bacteria</taxon>
        <taxon>Bacillati</taxon>
        <taxon>Actinomycetota</taxon>
        <taxon>Actinomycetes</taxon>
        <taxon>Mycobacteriales</taxon>
        <taxon>Corynebacteriaceae</taxon>
        <taxon>Corynebacterium</taxon>
    </lineage>
</organism>
<dbReference type="RefSeq" id="WP_010935661.1">
    <property type="nucleotide sequence ID" value="NZ_LSZF01000025.1"/>
</dbReference>
<proteinExistence type="predicted"/>
<keyword evidence="3" id="KW-0238">DNA-binding</keyword>
<dbReference type="InterPro" id="IPR027417">
    <property type="entry name" value="P-loop_NTPase"/>
</dbReference>
<dbReference type="GO" id="GO:0005524">
    <property type="term" value="F:ATP binding"/>
    <property type="evidence" value="ECO:0007669"/>
    <property type="project" value="InterPro"/>
</dbReference>
<sequence>MTDTLDLSPKREVARLFGGQAQRVVLARAFVQQPDVLLLDEPTSVLDIGHAQDVLELIDAMRTTRNLTVERVEKIYNAKVKTCGRIIVPRR</sequence>
<dbReference type="Gene3D" id="3.40.50.300">
    <property type="entry name" value="P-loop containing nucleotide triphosphate hydrolases"/>
    <property type="match status" value="1"/>
</dbReference>
<dbReference type="InterPro" id="IPR003439">
    <property type="entry name" value="ABC_transporter-like_ATP-bd"/>
</dbReference>
<feature type="domain" description="ABC transporter" evidence="2">
    <location>
        <begin position="8"/>
        <end position="44"/>
    </location>
</feature>